<evidence type="ECO:0000256" key="8">
    <source>
        <dbReference type="ARBA" id="ARBA00022968"/>
    </source>
</evidence>
<dbReference type="GO" id="GO:0017003">
    <property type="term" value="P:protein-heme linkage"/>
    <property type="evidence" value="ECO:0007669"/>
    <property type="project" value="UniProtKB-UniRule"/>
</dbReference>
<evidence type="ECO:0000256" key="9">
    <source>
        <dbReference type="ARBA" id="ARBA00022989"/>
    </source>
</evidence>
<dbReference type="FunFam" id="2.40.50.140:FF:000104">
    <property type="entry name" value="Cytochrome c-type biogenesis protein CcmE"/>
    <property type="match status" value="1"/>
</dbReference>
<keyword evidence="6 13" id="KW-0479">Metal-binding</keyword>
<dbReference type="PANTHER" id="PTHR34128:SF2">
    <property type="entry name" value="CYTOCHROME C-TYPE BIOGENESIS PROTEIN CCME HOMOLOG, MITOCHONDRIAL"/>
    <property type="match status" value="1"/>
</dbReference>
<evidence type="ECO:0000256" key="2">
    <source>
        <dbReference type="ARBA" id="ARBA00022475"/>
    </source>
</evidence>
<dbReference type="AlphaFoldDB" id="A0A5C8Z8X8"/>
<evidence type="ECO:0000256" key="13">
    <source>
        <dbReference type="HAMAP-Rule" id="MF_01959"/>
    </source>
</evidence>
<keyword evidence="3" id="KW-0997">Cell inner membrane</keyword>
<keyword evidence="8 13" id="KW-0735">Signal-anchor</keyword>
<dbReference type="SUPFAM" id="SSF82093">
    <property type="entry name" value="Heme chaperone CcmE"/>
    <property type="match status" value="1"/>
</dbReference>
<keyword evidence="10 13" id="KW-0408">Iron</keyword>
<dbReference type="PANTHER" id="PTHR34128">
    <property type="entry name" value="CYTOCHROME C-TYPE BIOGENESIS PROTEIN CCME HOMOLOG, MITOCHONDRIAL"/>
    <property type="match status" value="1"/>
</dbReference>
<dbReference type="GO" id="GO:0046872">
    <property type="term" value="F:metal ion binding"/>
    <property type="evidence" value="ECO:0007669"/>
    <property type="project" value="UniProtKB-KW"/>
</dbReference>
<gene>
    <name evidence="13 15" type="primary">ccmE</name>
    <name evidence="13" type="synonym">cycJ</name>
    <name evidence="15" type="ORF">FME95_03985</name>
</gene>
<proteinExistence type="inferred from homology"/>
<dbReference type="NCBIfam" id="NF009727">
    <property type="entry name" value="PRK13254.1-1"/>
    <property type="match status" value="1"/>
</dbReference>
<keyword evidence="4 13" id="KW-0349">Heme</keyword>
<name>A0A5C8Z8X8_9GAMM</name>
<evidence type="ECO:0000313" key="16">
    <source>
        <dbReference type="Proteomes" id="UP000321764"/>
    </source>
</evidence>
<evidence type="ECO:0000256" key="11">
    <source>
        <dbReference type="ARBA" id="ARBA00023136"/>
    </source>
</evidence>
<keyword evidence="16" id="KW-1185">Reference proteome</keyword>
<evidence type="ECO:0000256" key="10">
    <source>
        <dbReference type="ARBA" id="ARBA00023004"/>
    </source>
</evidence>
<comment type="similarity">
    <text evidence="13">Belongs to the CcmE/CycJ family.</text>
</comment>
<evidence type="ECO:0000256" key="3">
    <source>
        <dbReference type="ARBA" id="ARBA00022519"/>
    </source>
</evidence>
<dbReference type="Gene3D" id="2.40.50.140">
    <property type="entry name" value="Nucleic acid-binding proteins"/>
    <property type="match status" value="1"/>
</dbReference>
<evidence type="ECO:0000313" key="15">
    <source>
        <dbReference type="EMBL" id="TXR53728.1"/>
    </source>
</evidence>
<evidence type="ECO:0000256" key="6">
    <source>
        <dbReference type="ARBA" id="ARBA00022723"/>
    </source>
</evidence>
<reference evidence="15 16" key="1">
    <citation type="submission" date="2019-07" db="EMBL/GenBank/DDBJ databases">
        <title>Reinekea sp. strain SSH23 genome sequencing and assembly.</title>
        <authorList>
            <person name="Kim I."/>
        </authorList>
    </citation>
    <scope>NUCLEOTIDE SEQUENCE [LARGE SCALE GENOMIC DNA]</scope>
    <source>
        <strain evidence="15 16">SSH23</strain>
    </source>
</reference>
<dbReference type="HAMAP" id="MF_01959">
    <property type="entry name" value="CcmE"/>
    <property type="match status" value="1"/>
</dbReference>
<feature type="topological domain" description="Cytoplasmic" evidence="13">
    <location>
        <begin position="1"/>
        <end position="8"/>
    </location>
</feature>
<keyword evidence="11 13" id="KW-0472">Membrane</keyword>
<evidence type="ECO:0000256" key="5">
    <source>
        <dbReference type="ARBA" id="ARBA00022692"/>
    </source>
</evidence>
<evidence type="ECO:0000256" key="12">
    <source>
        <dbReference type="ARBA" id="ARBA00056663"/>
    </source>
</evidence>
<dbReference type="NCBIfam" id="NF009729">
    <property type="entry name" value="PRK13254.1-3"/>
    <property type="match status" value="1"/>
</dbReference>
<dbReference type="Proteomes" id="UP000321764">
    <property type="component" value="Unassembled WGS sequence"/>
</dbReference>
<accession>A0A5C8Z8X8</accession>
<keyword evidence="9 13" id="KW-1133">Transmembrane helix</keyword>
<dbReference type="Pfam" id="PF03100">
    <property type="entry name" value="CcmE"/>
    <property type="match status" value="1"/>
</dbReference>
<keyword evidence="2 13" id="KW-1003">Cell membrane</keyword>
<evidence type="ECO:0000256" key="14">
    <source>
        <dbReference type="PIRSR" id="PIRSR604329-50"/>
    </source>
</evidence>
<dbReference type="RefSeq" id="WP_147713127.1">
    <property type="nucleotide sequence ID" value="NZ_VKAD01000001.1"/>
</dbReference>
<dbReference type="InterPro" id="IPR012340">
    <property type="entry name" value="NA-bd_OB-fold"/>
</dbReference>
<evidence type="ECO:0000256" key="4">
    <source>
        <dbReference type="ARBA" id="ARBA00022617"/>
    </source>
</evidence>
<dbReference type="GO" id="GO:0017004">
    <property type="term" value="P:cytochrome complex assembly"/>
    <property type="evidence" value="ECO:0007669"/>
    <property type="project" value="UniProtKB-KW"/>
</dbReference>
<comment type="subcellular location">
    <subcellularLocation>
        <location evidence="1">Cell inner membrane</location>
    </subcellularLocation>
    <subcellularLocation>
        <location evidence="13">Cell membrane</location>
        <topology evidence="13">Single-pass type II membrane protein</topology>
    </subcellularLocation>
</comment>
<dbReference type="EMBL" id="VKAD01000001">
    <property type="protein sequence ID" value="TXR53728.1"/>
    <property type="molecule type" value="Genomic_DNA"/>
</dbReference>
<evidence type="ECO:0000256" key="1">
    <source>
        <dbReference type="ARBA" id="ARBA00004533"/>
    </source>
</evidence>
<sequence>MNPKRKQRLVLILLGVIGLAIAVFLLLYALRQNLNYFYTPTEISAQLAPQNKAIRAGGMVLPGSVVRHADSLRVDFKVTDYAATIDVRYEGVLPDLFQEGQGVVVMGQLQTSGLFMAESVLAKHDESYMPPEVTHALEQAESAK</sequence>
<keyword evidence="7 13" id="KW-0201">Cytochrome c-type biogenesis</keyword>
<protein>
    <recommendedName>
        <fullName evidence="13">Cytochrome c-type biogenesis protein CcmE</fullName>
    </recommendedName>
    <alternativeName>
        <fullName evidence="13">Cytochrome c maturation protein E</fullName>
    </alternativeName>
    <alternativeName>
        <fullName evidence="13">Heme chaperone CcmE</fullName>
    </alternativeName>
</protein>
<dbReference type="InterPro" id="IPR004329">
    <property type="entry name" value="CcmE"/>
</dbReference>
<evidence type="ECO:0000256" key="7">
    <source>
        <dbReference type="ARBA" id="ARBA00022748"/>
    </source>
</evidence>
<feature type="binding site" description="covalent" evidence="13 14">
    <location>
        <position position="124"/>
    </location>
    <ligand>
        <name>heme</name>
        <dbReference type="ChEBI" id="CHEBI:30413"/>
    </ligand>
</feature>
<comment type="function">
    <text evidence="12 13">Heme chaperone required for the biogenesis of c-type cytochromes. Transiently binds heme delivered by CcmC and transfers the heme to apo-cytochromes in a process facilitated by CcmF and CcmH.</text>
</comment>
<feature type="binding site" description="axial binding residue" evidence="13 14">
    <location>
        <position position="128"/>
    </location>
    <ligand>
        <name>heme</name>
        <dbReference type="ChEBI" id="CHEBI:30413"/>
    </ligand>
    <ligandPart>
        <name>Fe</name>
        <dbReference type="ChEBI" id="CHEBI:18248"/>
    </ligandPart>
</feature>
<dbReference type="NCBIfam" id="NF009731">
    <property type="entry name" value="PRK13254.1-5"/>
    <property type="match status" value="1"/>
</dbReference>
<feature type="topological domain" description="Extracellular" evidence="13">
    <location>
        <begin position="30"/>
        <end position="144"/>
    </location>
</feature>
<keyword evidence="5 13" id="KW-0812">Transmembrane</keyword>
<dbReference type="InterPro" id="IPR036127">
    <property type="entry name" value="CcmE-like_sf"/>
</dbReference>
<dbReference type="OrthoDB" id="9793584at2"/>
<organism evidence="15 16">
    <name type="scientific">Reinekea thalattae</name>
    <dbReference type="NCBI Taxonomy" id="2593301"/>
    <lineage>
        <taxon>Bacteria</taxon>
        <taxon>Pseudomonadati</taxon>
        <taxon>Pseudomonadota</taxon>
        <taxon>Gammaproteobacteria</taxon>
        <taxon>Oceanospirillales</taxon>
        <taxon>Saccharospirillaceae</taxon>
        <taxon>Reinekea</taxon>
    </lineage>
</organism>
<comment type="caution">
    <text evidence="15">The sequence shown here is derived from an EMBL/GenBank/DDBJ whole genome shotgun (WGS) entry which is preliminary data.</text>
</comment>
<dbReference type="GO" id="GO:0005886">
    <property type="term" value="C:plasma membrane"/>
    <property type="evidence" value="ECO:0007669"/>
    <property type="project" value="UniProtKB-SubCell"/>
</dbReference>
<dbReference type="GO" id="GO:0020037">
    <property type="term" value="F:heme binding"/>
    <property type="evidence" value="ECO:0007669"/>
    <property type="project" value="InterPro"/>
</dbReference>